<organism evidence="1 2">
    <name type="scientific">Pleurodeles waltl</name>
    <name type="common">Iberian ribbed newt</name>
    <dbReference type="NCBI Taxonomy" id="8319"/>
    <lineage>
        <taxon>Eukaryota</taxon>
        <taxon>Metazoa</taxon>
        <taxon>Chordata</taxon>
        <taxon>Craniata</taxon>
        <taxon>Vertebrata</taxon>
        <taxon>Euteleostomi</taxon>
        <taxon>Amphibia</taxon>
        <taxon>Batrachia</taxon>
        <taxon>Caudata</taxon>
        <taxon>Salamandroidea</taxon>
        <taxon>Salamandridae</taxon>
        <taxon>Pleurodelinae</taxon>
        <taxon>Pleurodeles</taxon>
    </lineage>
</organism>
<proteinExistence type="predicted"/>
<dbReference type="EMBL" id="JANPWB010000003">
    <property type="protein sequence ID" value="KAJ1197264.1"/>
    <property type="molecule type" value="Genomic_DNA"/>
</dbReference>
<keyword evidence="2" id="KW-1185">Reference proteome</keyword>
<evidence type="ECO:0000313" key="1">
    <source>
        <dbReference type="EMBL" id="KAJ1197264.1"/>
    </source>
</evidence>
<sequence length="211" mass="23740">MLATKIQEFFDHNEGTASSPTVEWEGFMVVLRGACRQAEVELRPMILRELEAAAHDYIDAEQQVTDDPLLLPSSCLFWEMKAWLLEHLQSLDFASYSAKTHAEGDRSGLVLARLASRDTKQALVLELRSSDDSFLHSHLEIHGAFMAYYSNFYNLAPLALGEFLDPVQLLWLMQVERVNLDVPPYSPEHRLQDIEPVTGLQGSVSLAAPDP</sequence>
<dbReference type="Proteomes" id="UP001066276">
    <property type="component" value="Chromosome 2_1"/>
</dbReference>
<accession>A0AAV7V9I2</accession>
<comment type="caution">
    <text evidence="1">The sequence shown here is derived from an EMBL/GenBank/DDBJ whole genome shotgun (WGS) entry which is preliminary data.</text>
</comment>
<reference evidence="1" key="1">
    <citation type="journal article" date="2022" name="bioRxiv">
        <title>Sequencing and chromosome-scale assembly of the giantPleurodeles waltlgenome.</title>
        <authorList>
            <person name="Brown T."/>
            <person name="Elewa A."/>
            <person name="Iarovenko S."/>
            <person name="Subramanian E."/>
            <person name="Araus A.J."/>
            <person name="Petzold A."/>
            <person name="Susuki M."/>
            <person name="Suzuki K.-i.T."/>
            <person name="Hayashi T."/>
            <person name="Toyoda A."/>
            <person name="Oliveira C."/>
            <person name="Osipova E."/>
            <person name="Leigh N.D."/>
            <person name="Simon A."/>
            <person name="Yun M.H."/>
        </authorList>
    </citation>
    <scope>NUCLEOTIDE SEQUENCE</scope>
    <source>
        <strain evidence="1">20211129_DDA</strain>
        <tissue evidence="1">Liver</tissue>
    </source>
</reference>
<name>A0AAV7V9I2_PLEWA</name>
<dbReference type="AlphaFoldDB" id="A0AAV7V9I2"/>
<evidence type="ECO:0000313" key="2">
    <source>
        <dbReference type="Proteomes" id="UP001066276"/>
    </source>
</evidence>
<protein>
    <submittedName>
        <fullName evidence="1">Uncharacterized protein</fullName>
    </submittedName>
</protein>
<gene>
    <name evidence="1" type="ORF">NDU88_001126</name>
</gene>